<evidence type="ECO:0000259" key="8">
    <source>
        <dbReference type="Pfam" id="PF01094"/>
    </source>
</evidence>
<keyword evidence="4 7" id="KW-1133">Transmembrane helix</keyword>
<name>A0A1D1UFX4_RAMVA</name>
<feature type="transmembrane region" description="Helical" evidence="7">
    <location>
        <begin position="228"/>
        <end position="248"/>
    </location>
</feature>
<dbReference type="AlphaFoldDB" id="A0A1D1UFX4"/>
<reference evidence="9 10" key="1">
    <citation type="journal article" date="2016" name="Nat. Commun.">
        <title>Extremotolerant tardigrade genome and improved radiotolerance of human cultured cells by tardigrade-unique protein.</title>
        <authorList>
            <person name="Hashimoto T."/>
            <person name="Horikawa D.D."/>
            <person name="Saito Y."/>
            <person name="Kuwahara H."/>
            <person name="Kozuka-Hata H."/>
            <person name="Shin-I T."/>
            <person name="Minakuchi Y."/>
            <person name="Ohishi K."/>
            <person name="Motoyama A."/>
            <person name="Aizu T."/>
            <person name="Enomoto A."/>
            <person name="Kondo K."/>
            <person name="Tanaka S."/>
            <person name="Hara Y."/>
            <person name="Koshikawa S."/>
            <person name="Sagara H."/>
            <person name="Miura T."/>
            <person name="Yokobori S."/>
            <person name="Miyagawa K."/>
            <person name="Suzuki Y."/>
            <person name="Kubo T."/>
            <person name="Oyama M."/>
            <person name="Kohara Y."/>
            <person name="Fujiyama A."/>
            <person name="Arakawa K."/>
            <person name="Katayama T."/>
            <person name="Toyoda A."/>
            <person name="Kunieda T."/>
        </authorList>
    </citation>
    <scope>NUCLEOTIDE SEQUENCE [LARGE SCALE GENOMIC DNA]</scope>
    <source>
        <strain evidence="9 10">YOKOZUNA-1</strain>
    </source>
</reference>
<evidence type="ECO:0000256" key="5">
    <source>
        <dbReference type="ARBA" id="ARBA00023136"/>
    </source>
</evidence>
<dbReference type="GO" id="GO:0007168">
    <property type="term" value="P:receptor guanylyl cyclase signaling pathway"/>
    <property type="evidence" value="ECO:0007669"/>
    <property type="project" value="TreeGrafter"/>
</dbReference>
<dbReference type="SUPFAM" id="SSF53822">
    <property type="entry name" value="Periplasmic binding protein-like I"/>
    <property type="match status" value="1"/>
</dbReference>
<evidence type="ECO:0000256" key="2">
    <source>
        <dbReference type="ARBA" id="ARBA00022692"/>
    </source>
</evidence>
<dbReference type="InterPro" id="IPR050401">
    <property type="entry name" value="Cyclic_nucleotide_synthase"/>
</dbReference>
<comment type="caution">
    <text evidence="9">The sequence shown here is derived from an EMBL/GenBank/DDBJ whole genome shotgun (WGS) entry which is preliminary data.</text>
</comment>
<dbReference type="GO" id="GO:0000166">
    <property type="term" value="F:nucleotide binding"/>
    <property type="evidence" value="ECO:0007669"/>
    <property type="project" value="UniProtKB-KW"/>
</dbReference>
<keyword evidence="2 7" id="KW-0812">Transmembrane</keyword>
<dbReference type="Gene3D" id="3.40.50.2300">
    <property type="match status" value="2"/>
</dbReference>
<dbReference type="InterPro" id="IPR011009">
    <property type="entry name" value="Kinase-like_dom_sf"/>
</dbReference>
<evidence type="ECO:0000313" key="10">
    <source>
        <dbReference type="Proteomes" id="UP000186922"/>
    </source>
</evidence>
<dbReference type="STRING" id="947166.A0A1D1UFX4"/>
<evidence type="ECO:0000313" key="9">
    <source>
        <dbReference type="EMBL" id="GAU88351.1"/>
    </source>
</evidence>
<comment type="subcellular location">
    <subcellularLocation>
        <location evidence="1">Membrane</location>
    </subcellularLocation>
</comment>
<dbReference type="PANTHER" id="PTHR11920">
    <property type="entry name" value="GUANYLYL CYCLASE"/>
    <property type="match status" value="1"/>
</dbReference>
<dbReference type="InterPro" id="IPR028082">
    <property type="entry name" value="Peripla_BP_I"/>
</dbReference>
<keyword evidence="5 7" id="KW-0472">Membrane</keyword>
<keyword evidence="6" id="KW-0456">Lyase</keyword>
<sequence>MNSPLLRKFMIQASRLKMCEGEYAFFALDLYMDDIIGIGKNGWEQHDEFDDEARHAYMSLFILTLMDKRPLPAYQKFEKDVRELAVKYYPNQKIDINYHTGAFHDSVIMFAVNANMTVSEGLNISQANIISLTQRFWGVVFEGGASGRVYIDPYGDRSDDHSLYHMNNENDAEFVLVANYFGYRKQYEEVSNITWPGPNSTAPLNRPVCGYQREDPSCQPKYRPITEITIGISFGILVLVGVVGMFVYRKIKEDAALSSMDWLATWDEVLFTKNPTGESRTSLTTSNTRASTPDHLTSAIPGVKFAVYPGKEPSTVSTTTTELRTVSAIFRGNSVLVRECDKHKIELNHHLLVEVKNVRVTNHENLLRFVGAIIGPEKTAVLNEMCSKGNLQVRWLYDVNIHFNKERGSRIISFNSFDFWLSIRICRICC</sequence>
<dbReference type="GO" id="GO:0001653">
    <property type="term" value="F:peptide receptor activity"/>
    <property type="evidence" value="ECO:0007669"/>
    <property type="project" value="TreeGrafter"/>
</dbReference>
<dbReference type="GO" id="GO:0004383">
    <property type="term" value="F:guanylate cyclase activity"/>
    <property type="evidence" value="ECO:0007669"/>
    <property type="project" value="TreeGrafter"/>
</dbReference>
<dbReference type="OrthoDB" id="302535at2759"/>
<protein>
    <recommendedName>
        <fullName evidence="8">Receptor ligand binding region domain-containing protein</fullName>
    </recommendedName>
</protein>
<dbReference type="SUPFAM" id="SSF56112">
    <property type="entry name" value="Protein kinase-like (PK-like)"/>
    <property type="match status" value="1"/>
</dbReference>
<evidence type="ECO:0000256" key="7">
    <source>
        <dbReference type="SAM" id="Phobius"/>
    </source>
</evidence>
<dbReference type="Pfam" id="PF01094">
    <property type="entry name" value="ANF_receptor"/>
    <property type="match status" value="1"/>
</dbReference>
<dbReference type="PANTHER" id="PTHR11920:SF494">
    <property type="entry name" value="ATRIAL NATRIURETIC PEPTIDE RECEPTOR 2"/>
    <property type="match status" value="1"/>
</dbReference>
<dbReference type="CDD" id="cd06352">
    <property type="entry name" value="PBP1_NPR_GC-like"/>
    <property type="match status" value="1"/>
</dbReference>
<evidence type="ECO:0000256" key="1">
    <source>
        <dbReference type="ARBA" id="ARBA00004370"/>
    </source>
</evidence>
<dbReference type="GO" id="GO:0005886">
    <property type="term" value="C:plasma membrane"/>
    <property type="evidence" value="ECO:0007669"/>
    <property type="project" value="TreeGrafter"/>
</dbReference>
<keyword evidence="3" id="KW-0547">Nucleotide-binding</keyword>
<gene>
    <name evidence="9" type="primary">RvY_01062-1</name>
    <name evidence="9" type="synonym">RvY_01062.1</name>
    <name evidence="9" type="ORF">RvY_01062</name>
</gene>
<dbReference type="InterPro" id="IPR001828">
    <property type="entry name" value="ANF_lig-bd_rcpt"/>
</dbReference>
<organism evidence="9 10">
    <name type="scientific">Ramazzottius varieornatus</name>
    <name type="common">Water bear</name>
    <name type="synonym">Tardigrade</name>
    <dbReference type="NCBI Taxonomy" id="947166"/>
    <lineage>
        <taxon>Eukaryota</taxon>
        <taxon>Metazoa</taxon>
        <taxon>Ecdysozoa</taxon>
        <taxon>Tardigrada</taxon>
        <taxon>Eutardigrada</taxon>
        <taxon>Parachela</taxon>
        <taxon>Hypsibioidea</taxon>
        <taxon>Ramazzottiidae</taxon>
        <taxon>Ramazzottius</taxon>
    </lineage>
</organism>
<evidence type="ECO:0000256" key="6">
    <source>
        <dbReference type="ARBA" id="ARBA00023239"/>
    </source>
</evidence>
<evidence type="ECO:0000256" key="3">
    <source>
        <dbReference type="ARBA" id="ARBA00022741"/>
    </source>
</evidence>
<accession>A0A1D1UFX4</accession>
<feature type="domain" description="Receptor ligand binding region" evidence="8">
    <location>
        <begin position="1"/>
        <end position="167"/>
    </location>
</feature>
<keyword evidence="10" id="KW-1185">Reference proteome</keyword>
<proteinExistence type="predicted"/>
<dbReference type="EMBL" id="BDGG01000001">
    <property type="protein sequence ID" value="GAU88351.1"/>
    <property type="molecule type" value="Genomic_DNA"/>
</dbReference>
<evidence type="ECO:0000256" key="4">
    <source>
        <dbReference type="ARBA" id="ARBA00022989"/>
    </source>
</evidence>
<dbReference type="GO" id="GO:0004016">
    <property type="term" value="F:adenylate cyclase activity"/>
    <property type="evidence" value="ECO:0007669"/>
    <property type="project" value="TreeGrafter"/>
</dbReference>
<dbReference type="Proteomes" id="UP000186922">
    <property type="component" value="Unassembled WGS sequence"/>
</dbReference>